<sequence>MTIATQVLVSQETIDRLMAWLIQGDTGLSSKCLAATIMSKGKTAKIKAYEASQHPLDGSDLNRCVKLLRQVPEMREHLSIMRPVSKYWEVLVDHWDELEEILDNELMANKKLSSSSLKGSTYKRMKELYAPIDAERYKHRI</sequence>
<dbReference type="Proteomes" id="UP000503440">
    <property type="component" value="Plasmid pB18-1"/>
</dbReference>
<geneLocation type="plasmid" evidence="2">
    <name>pb18-1</name>
</geneLocation>
<name>A0A6C0Y6P9_9GAMM</name>
<accession>A0A6C0Y6P9</accession>
<protein>
    <submittedName>
        <fullName evidence="1">Uncharacterized protein</fullName>
    </submittedName>
</protein>
<gene>
    <name evidence="1" type="ORF">FSC09_15385</name>
</gene>
<reference evidence="1 2" key="1">
    <citation type="submission" date="2019-09" db="EMBL/GenBank/DDBJ databases">
        <title>Non-baumannii Acinetobacter spp. carrying blaNDM-1 isolated in China.</title>
        <authorList>
            <person name="Cui C."/>
            <person name="Chen C."/>
            <person name="Sun J."/>
            <person name="Liu Y."/>
        </authorList>
    </citation>
    <scope>NUCLEOTIDE SEQUENCE [LARGE SCALE GENOMIC DNA]</scope>
    <source>
        <strain evidence="1 2">B18</strain>
        <plasmid evidence="2">pb18-1</plasmid>
    </source>
</reference>
<evidence type="ECO:0000313" key="1">
    <source>
        <dbReference type="EMBL" id="QIC71773.1"/>
    </source>
</evidence>
<evidence type="ECO:0000313" key="2">
    <source>
        <dbReference type="Proteomes" id="UP000503440"/>
    </source>
</evidence>
<dbReference type="EMBL" id="CP044456">
    <property type="protein sequence ID" value="QIC71773.1"/>
    <property type="molecule type" value="Genomic_DNA"/>
</dbReference>
<proteinExistence type="predicted"/>
<organism evidence="1 2">
    <name type="scientific">Acinetobacter indicus</name>
    <dbReference type="NCBI Taxonomy" id="756892"/>
    <lineage>
        <taxon>Bacteria</taxon>
        <taxon>Pseudomonadati</taxon>
        <taxon>Pseudomonadota</taxon>
        <taxon>Gammaproteobacteria</taxon>
        <taxon>Moraxellales</taxon>
        <taxon>Moraxellaceae</taxon>
        <taxon>Acinetobacter</taxon>
    </lineage>
</organism>
<dbReference type="AlphaFoldDB" id="A0A6C0Y6P9"/>
<dbReference type="RefSeq" id="WP_163146433.1">
    <property type="nucleotide sequence ID" value="NZ_CP044456.1"/>
</dbReference>
<keyword evidence="1" id="KW-0614">Plasmid</keyword>